<dbReference type="AlphaFoldDB" id="A0A5M9JP01"/>
<feature type="compositionally biased region" description="Low complexity" evidence="1">
    <location>
        <begin position="272"/>
        <end position="292"/>
    </location>
</feature>
<dbReference type="Pfam" id="PF03108">
    <property type="entry name" value="DBD_Tnp_Mut"/>
    <property type="match status" value="1"/>
</dbReference>
<feature type="domain" description="Transposase MuDR plant" evidence="2">
    <location>
        <begin position="8"/>
        <end position="57"/>
    </location>
</feature>
<evidence type="ECO:0000256" key="1">
    <source>
        <dbReference type="SAM" id="MobiDB-lite"/>
    </source>
</evidence>
<sequence>MPPLHLRQEFPSLKAFKEALHSWAIEAHFEPRILKSDTGRVRVGCKRDPECPFVVRCNWERRGGREPLARVTVLRERHSCLDGVVNGGLGHQGARVSGPVNGNGNLPPGAGVWDGNVGSMGVGMGQNGNVSGNGGMDGVGMGMPSGMVVRAGDSENGHMIPGARIIEQHNGGGNNVMPIPGQVLPVLPKVQRNSASRLPFLMGILPKLMTITKETTPVEIRDCLMREFWSRGASGDEGSGGGGQGGGLGSDGPVSGNGSGNGSGNVNGGGSNNNSNSNNNNNNNNNNGMPGNNLPPNQVLFPDMNNHSNGPPGNVNVPMSGAPPNQPSTRVEPPMPPNTSRTGNSGSPPQFTLHTAQAIVNPAIPERSDAALMQASTMTGHAVVGEQPIRCPYCINQRWMRSIKDAVEHMSMHVVVCLLIDQCFDTEVFDLLPLVEASLAHAHSQSFISQCEKCPLIDFSDIHPHRVKVNKNLIITICYSVIIISFFPPSSPFLSITSSHQAPLNHTGQKNNKSNGNLKNFHPPLPITNETSMVCPSVPPSFHQSST</sequence>
<dbReference type="InterPro" id="IPR004332">
    <property type="entry name" value="Transposase_MuDR"/>
</dbReference>
<evidence type="ECO:0000313" key="3">
    <source>
        <dbReference type="EMBL" id="KAA8570991.1"/>
    </source>
</evidence>
<proteinExistence type="predicted"/>
<name>A0A5M9JP01_MONFR</name>
<accession>A0A5M9JP01</accession>
<comment type="caution">
    <text evidence="3">The sequence shown here is derived from an EMBL/GenBank/DDBJ whole genome shotgun (WGS) entry which is preliminary data.</text>
</comment>
<feature type="compositionally biased region" description="Polar residues" evidence="1">
    <location>
        <begin position="338"/>
        <end position="351"/>
    </location>
</feature>
<organism evidence="3 4">
    <name type="scientific">Monilinia fructicola</name>
    <name type="common">Brown rot fungus</name>
    <name type="synonym">Ciboria fructicola</name>
    <dbReference type="NCBI Taxonomy" id="38448"/>
    <lineage>
        <taxon>Eukaryota</taxon>
        <taxon>Fungi</taxon>
        <taxon>Dikarya</taxon>
        <taxon>Ascomycota</taxon>
        <taxon>Pezizomycotina</taxon>
        <taxon>Leotiomycetes</taxon>
        <taxon>Helotiales</taxon>
        <taxon>Sclerotiniaceae</taxon>
        <taxon>Monilinia</taxon>
    </lineage>
</organism>
<protein>
    <recommendedName>
        <fullName evidence="2">Transposase MuDR plant domain-containing protein</fullName>
    </recommendedName>
</protein>
<evidence type="ECO:0000259" key="2">
    <source>
        <dbReference type="Pfam" id="PF03108"/>
    </source>
</evidence>
<feature type="region of interest" description="Disordered" evidence="1">
    <location>
        <begin position="233"/>
        <end position="351"/>
    </location>
</feature>
<feature type="compositionally biased region" description="Gly residues" evidence="1">
    <location>
        <begin position="235"/>
        <end position="271"/>
    </location>
</feature>
<dbReference type="VEuPathDB" id="FungiDB:MFRU_028g00340"/>
<reference evidence="3 4" key="1">
    <citation type="submission" date="2019-06" db="EMBL/GenBank/DDBJ databases">
        <title>Genome Sequence of the Brown Rot Fungal Pathogen Monilinia fructicola.</title>
        <authorList>
            <person name="De Miccolis Angelini R.M."/>
            <person name="Landi L."/>
            <person name="Abate D."/>
            <person name="Pollastro S."/>
            <person name="Romanazzi G."/>
            <person name="Faretra F."/>
        </authorList>
    </citation>
    <scope>NUCLEOTIDE SEQUENCE [LARGE SCALE GENOMIC DNA]</scope>
    <source>
        <strain evidence="3 4">Mfrc123</strain>
    </source>
</reference>
<gene>
    <name evidence="3" type="ORF">EYC84_000361</name>
</gene>
<keyword evidence="4" id="KW-1185">Reference proteome</keyword>
<dbReference type="Proteomes" id="UP000322873">
    <property type="component" value="Unassembled WGS sequence"/>
</dbReference>
<dbReference type="EMBL" id="VICG01000006">
    <property type="protein sequence ID" value="KAA8570991.1"/>
    <property type="molecule type" value="Genomic_DNA"/>
</dbReference>
<evidence type="ECO:0000313" key="4">
    <source>
        <dbReference type="Proteomes" id="UP000322873"/>
    </source>
</evidence>